<keyword evidence="7 9" id="KW-0663">Pyridoxal phosphate</keyword>
<keyword evidence="3 9" id="KW-0032">Aminotransferase</keyword>
<evidence type="ECO:0000313" key="11">
    <source>
        <dbReference type="Proteomes" id="UP000549052"/>
    </source>
</evidence>
<dbReference type="Gene3D" id="3.40.640.10">
    <property type="entry name" value="Type I PLP-dependent aspartate aminotransferase-like (Major domain)"/>
    <property type="match status" value="1"/>
</dbReference>
<comment type="subcellular location">
    <subcellularLocation>
        <location evidence="9">Cytoplasm</location>
    </subcellularLocation>
</comment>
<sequence length="425" mass="46131">MTGSSVQSPVWHPFTQHALEPAMKRIIRTDGAWLFDEAGSAILDAISSWWVITHGHRHPRIMEAIRNACDAYDQIIFAEFTHEPAEELARGLLAIAPAGLAHVFYSDSGSTCVEVALKMALGFFHNSGAPRSRIVVMEHSYHGDTVGTMSAGARGVFNAAYESLLFSVDRLPFPEPGQEQNTLDAFEALCRSGQVAALLIEPLVLGAGGMRMYPASVLAELKRIAGQHHTLLIADEVMTGWGRTGTLFACNQGDVMPDILCTSKGLTGGALPLAATLCSPEIFDAHLSTDRSRTFFHSSSYTANPIACAAGLANLAVWKDEPVLDRIQSLQTLHQQRLKRFAEDPRFSNVRQAGTIAALDLNVPASGYLSNVGPKLRAFFRSRNLLIRPLGNVIYLMTPYCIDEAGLDCAYNGIDEAADIFAGTR</sequence>
<evidence type="ECO:0000313" key="10">
    <source>
        <dbReference type="EMBL" id="MBA8880054.1"/>
    </source>
</evidence>
<dbReference type="NCBIfam" id="NF004624">
    <property type="entry name" value="PRK05964.1"/>
    <property type="match status" value="1"/>
</dbReference>
<feature type="binding site" evidence="9">
    <location>
        <begin position="299"/>
        <end position="300"/>
    </location>
    <ligand>
        <name>pyridoxal 5'-phosphate</name>
        <dbReference type="ChEBI" id="CHEBI:597326"/>
    </ligand>
</feature>
<dbReference type="AlphaFoldDB" id="A0A839ERC1"/>
<comment type="cofactor">
    <cofactor evidence="1 9">
        <name>pyridoxal 5'-phosphate</name>
        <dbReference type="ChEBI" id="CHEBI:597326"/>
    </cofactor>
</comment>
<feature type="binding site" evidence="9">
    <location>
        <begin position="109"/>
        <end position="110"/>
    </location>
    <ligand>
        <name>pyridoxal 5'-phosphate</name>
        <dbReference type="ChEBI" id="CHEBI:597326"/>
    </ligand>
</feature>
<dbReference type="NCBIfam" id="TIGR00508">
    <property type="entry name" value="bioA"/>
    <property type="match status" value="1"/>
</dbReference>
<proteinExistence type="inferred from homology"/>
<dbReference type="InterPro" id="IPR015422">
    <property type="entry name" value="PyrdxlP-dep_Trfase_small"/>
</dbReference>
<evidence type="ECO:0000256" key="4">
    <source>
        <dbReference type="ARBA" id="ARBA00022679"/>
    </source>
</evidence>
<feature type="binding site" evidence="9">
    <location>
        <position position="264"/>
    </location>
    <ligand>
        <name>substrate</name>
    </ligand>
</feature>
<name>A0A839ERC1_9HYPH</name>
<feature type="binding site" evidence="9">
    <location>
        <position position="235"/>
    </location>
    <ligand>
        <name>pyridoxal 5'-phosphate</name>
        <dbReference type="ChEBI" id="CHEBI:597326"/>
    </ligand>
</feature>
<dbReference type="RefSeq" id="WP_182550715.1">
    <property type="nucleotide sequence ID" value="NZ_JACGXN010000006.1"/>
</dbReference>
<dbReference type="HAMAP" id="MF_00834">
    <property type="entry name" value="BioA"/>
    <property type="match status" value="1"/>
</dbReference>
<evidence type="ECO:0000256" key="8">
    <source>
        <dbReference type="ARBA" id="ARBA00048449"/>
    </source>
</evidence>
<dbReference type="Proteomes" id="UP000549052">
    <property type="component" value="Unassembled WGS sequence"/>
</dbReference>
<feature type="binding site" evidence="9">
    <location>
        <position position="141"/>
    </location>
    <ligand>
        <name>substrate</name>
    </ligand>
</feature>
<dbReference type="InterPro" id="IPR005815">
    <property type="entry name" value="BioA"/>
</dbReference>
<dbReference type="InterPro" id="IPR005814">
    <property type="entry name" value="Aminotrans_3"/>
</dbReference>
<dbReference type="GO" id="GO:0004141">
    <property type="term" value="F:dethiobiotin synthase activity"/>
    <property type="evidence" value="ECO:0007669"/>
    <property type="project" value="TreeGrafter"/>
</dbReference>
<evidence type="ECO:0000256" key="6">
    <source>
        <dbReference type="ARBA" id="ARBA00022756"/>
    </source>
</evidence>
<comment type="function">
    <text evidence="9">Catalyzes the transfer of the alpha-amino group from S-adenosyl-L-methionine (SAM) to 7-keto-8-aminopelargonic acid (KAPA) to form 7,8-diaminopelargonic acid (DAPA). It is the only aminotransferase known to utilize SAM as an amino donor.</text>
</comment>
<comment type="subunit">
    <text evidence="9">Homodimer.</text>
</comment>
<dbReference type="GO" id="GO:0009102">
    <property type="term" value="P:biotin biosynthetic process"/>
    <property type="evidence" value="ECO:0007669"/>
    <property type="project" value="UniProtKB-UniRule"/>
</dbReference>
<dbReference type="SUPFAM" id="SSF53383">
    <property type="entry name" value="PLP-dependent transferases"/>
    <property type="match status" value="1"/>
</dbReference>
<reference evidence="10 11" key="1">
    <citation type="submission" date="2020-07" db="EMBL/GenBank/DDBJ databases">
        <title>Genomic Encyclopedia of Type Strains, Phase IV (KMG-V): Genome sequencing to study the core and pangenomes of soil and plant-associated prokaryotes.</title>
        <authorList>
            <person name="Whitman W."/>
        </authorList>
    </citation>
    <scope>NUCLEOTIDE SEQUENCE [LARGE SCALE GENOMIC DNA]</scope>
    <source>
        <strain evidence="10 11">AN3</strain>
    </source>
</reference>
<dbReference type="EC" id="2.6.1.62" evidence="9"/>
<comment type="pathway">
    <text evidence="2 9">Cofactor biosynthesis; biotin biosynthesis; 7,8-diaminononanoate from 8-amino-7-oxononanoate (SAM route): step 1/1.</text>
</comment>
<feature type="binding site" evidence="9">
    <location>
        <position position="298"/>
    </location>
    <ligand>
        <name>substrate</name>
    </ligand>
</feature>
<dbReference type="PANTHER" id="PTHR42684:SF3">
    <property type="entry name" value="ADENOSYLMETHIONINE-8-AMINO-7-OXONONANOATE AMINOTRANSFERASE"/>
    <property type="match status" value="1"/>
</dbReference>
<dbReference type="CDD" id="cd00610">
    <property type="entry name" value="OAT_like"/>
    <property type="match status" value="1"/>
</dbReference>
<keyword evidence="6 9" id="KW-0093">Biotin biosynthesis</keyword>
<evidence type="ECO:0000256" key="5">
    <source>
        <dbReference type="ARBA" id="ARBA00022691"/>
    </source>
</evidence>
<comment type="similarity">
    <text evidence="9">Belongs to the class-III pyridoxal-phosphate-dependent aminotransferase family. BioA subfamily.</text>
</comment>
<evidence type="ECO:0000256" key="7">
    <source>
        <dbReference type="ARBA" id="ARBA00022898"/>
    </source>
</evidence>
<keyword evidence="9" id="KW-0963">Cytoplasm</keyword>
<keyword evidence="11" id="KW-1185">Reference proteome</keyword>
<comment type="caution">
    <text evidence="10">The sequence shown here is derived from an EMBL/GenBank/DDBJ whole genome shotgun (WGS) entry which is preliminary data.</text>
</comment>
<evidence type="ECO:0000256" key="2">
    <source>
        <dbReference type="ARBA" id="ARBA00005063"/>
    </source>
</evidence>
<dbReference type="GO" id="GO:0005737">
    <property type="term" value="C:cytoplasm"/>
    <property type="evidence" value="ECO:0007669"/>
    <property type="project" value="UniProtKB-SubCell"/>
</dbReference>
<feature type="site" description="Participates in the substrate recognition with KAPA and in a stacking interaction with the adenine ring of SAM" evidence="9">
    <location>
        <position position="14"/>
    </location>
</feature>
<protein>
    <recommendedName>
        <fullName evidence="9">Adenosylmethionine-8-amino-7-oxononanoate aminotransferase</fullName>
        <ecNumber evidence="9">2.6.1.62</ecNumber>
    </recommendedName>
    <alternativeName>
        <fullName evidence="9">7,8-diamino-pelargonic acid aminotransferase</fullName>
        <shortName evidence="9">DAPA AT</shortName>
        <shortName evidence="9">DAPA aminotransferase</shortName>
    </alternativeName>
    <alternativeName>
        <fullName evidence="9">7,8-diaminononanoate synthase</fullName>
        <shortName evidence="9">DANS</shortName>
    </alternativeName>
    <alternativeName>
        <fullName evidence="9">Diaminopelargonic acid synthase</fullName>
    </alternativeName>
</protein>
<evidence type="ECO:0000256" key="3">
    <source>
        <dbReference type="ARBA" id="ARBA00022576"/>
    </source>
</evidence>
<feature type="binding site" evidence="9">
    <location>
        <position position="49"/>
    </location>
    <ligand>
        <name>substrate</name>
    </ligand>
</feature>
<dbReference type="EMBL" id="JACGXN010000006">
    <property type="protein sequence ID" value="MBA8880054.1"/>
    <property type="molecule type" value="Genomic_DNA"/>
</dbReference>
<evidence type="ECO:0000256" key="9">
    <source>
        <dbReference type="HAMAP-Rule" id="MF_00834"/>
    </source>
</evidence>
<accession>A0A839ERC1</accession>
<keyword evidence="5 9" id="KW-0949">S-adenosyl-L-methionine</keyword>
<comment type="catalytic activity">
    <reaction evidence="8 9">
        <text>(8S)-8-amino-7-oxononanoate + S-adenosyl-L-methionine = S-adenosyl-4-methylsulfanyl-2-oxobutanoate + (7R,8S)-7,8-diammoniononanoate</text>
        <dbReference type="Rhea" id="RHEA:16861"/>
        <dbReference type="ChEBI" id="CHEBI:16490"/>
        <dbReference type="ChEBI" id="CHEBI:59789"/>
        <dbReference type="ChEBI" id="CHEBI:149468"/>
        <dbReference type="ChEBI" id="CHEBI:149469"/>
        <dbReference type="EC" id="2.6.1.62"/>
    </reaction>
</comment>
<dbReference type="Pfam" id="PF00202">
    <property type="entry name" value="Aminotran_3"/>
    <property type="match status" value="1"/>
</dbReference>
<dbReference type="Gene3D" id="3.90.1150.10">
    <property type="entry name" value="Aspartate Aminotransferase, domain 1"/>
    <property type="match status" value="1"/>
</dbReference>
<organism evidence="10 11">
    <name type="scientific">Phyllobacterium myrsinacearum</name>
    <dbReference type="NCBI Taxonomy" id="28101"/>
    <lineage>
        <taxon>Bacteria</taxon>
        <taxon>Pseudomonadati</taxon>
        <taxon>Pseudomonadota</taxon>
        <taxon>Alphaproteobacteria</taxon>
        <taxon>Hyphomicrobiales</taxon>
        <taxon>Phyllobacteriaceae</taxon>
        <taxon>Phyllobacterium</taxon>
    </lineage>
</organism>
<feature type="binding site" evidence="9">
    <location>
        <position position="388"/>
    </location>
    <ligand>
        <name>substrate</name>
    </ligand>
</feature>
<dbReference type="GO" id="GO:0004015">
    <property type="term" value="F:adenosylmethionine-8-amino-7-oxononanoate transaminase activity"/>
    <property type="evidence" value="ECO:0007669"/>
    <property type="project" value="UniProtKB-UniRule"/>
</dbReference>
<keyword evidence="4 9" id="KW-0808">Transferase</keyword>
<feature type="modified residue" description="N6-(pyridoxal phosphate)lysine" evidence="9">
    <location>
        <position position="264"/>
    </location>
</feature>
<gene>
    <name evidence="9" type="primary">bioA</name>
    <name evidence="10" type="ORF">FHW16_003773</name>
</gene>
<dbReference type="GO" id="GO:0030170">
    <property type="term" value="F:pyridoxal phosphate binding"/>
    <property type="evidence" value="ECO:0007669"/>
    <property type="project" value="UniProtKB-UniRule"/>
</dbReference>
<dbReference type="InterPro" id="IPR015421">
    <property type="entry name" value="PyrdxlP-dep_Trfase_major"/>
</dbReference>
<dbReference type="UniPathway" id="UPA00078">
    <property type="reaction ID" value="UER00160"/>
</dbReference>
<dbReference type="InterPro" id="IPR015424">
    <property type="entry name" value="PyrdxlP-dep_Trfase"/>
</dbReference>
<dbReference type="PANTHER" id="PTHR42684">
    <property type="entry name" value="ADENOSYLMETHIONINE-8-AMINO-7-OXONONANOATE AMINOTRANSFERASE"/>
    <property type="match status" value="1"/>
</dbReference>
<evidence type="ECO:0000256" key="1">
    <source>
        <dbReference type="ARBA" id="ARBA00001933"/>
    </source>
</evidence>